<evidence type="ECO:0000256" key="1">
    <source>
        <dbReference type="ARBA" id="ARBA00009861"/>
    </source>
</evidence>
<dbReference type="GO" id="GO:0016747">
    <property type="term" value="F:acyltransferase activity, transferring groups other than amino-acyl groups"/>
    <property type="evidence" value="ECO:0007669"/>
    <property type="project" value="TreeGrafter"/>
</dbReference>
<organism evidence="4 5">
    <name type="scientific">Prunus yedoensis var. nudiflora</name>
    <dbReference type="NCBI Taxonomy" id="2094558"/>
    <lineage>
        <taxon>Eukaryota</taxon>
        <taxon>Viridiplantae</taxon>
        <taxon>Streptophyta</taxon>
        <taxon>Embryophyta</taxon>
        <taxon>Tracheophyta</taxon>
        <taxon>Spermatophyta</taxon>
        <taxon>Magnoliopsida</taxon>
        <taxon>eudicotyledons</taxon>
        <taxon>Gunneridae</taxon>
        <taxon>Pentapetalae</taxon>
        <taxon>rosids</taxon>
        <taxon>fabids</taxon>
        <taxon>Rosales</taxon>
        <taxon>Rosaceae</taxon>
        <taxon>Amygdaloideae</taxon>
        <taxon>Amygdaleae</taxon>
        <taxon>Prunus</taxon>
    </lineage>
</organism>
<dbReference type="Proteomes" id="UP000250321">
    <property type="component" value="Unassembled WGS sequence"/>
</dbReference>
<comment type="caution">
    <text evidence="4">The sequence shown here is derived from an EMBL/GenBank/DDBJ whole genome shotgun (WGS) entry which is preliminary data.</text>
</comment>
<evidence type="ECO:0000256" key="3">
    <source>
        <dbReference type="ARBA" id="ARBA00023315"/>
    </source>
</evidence>
<gene>
    <name evidence="4" type="ORF">Pyn_30183</name>
</gene>
<evidence type="ECO:0000313" key="4">
    <source>
        <dbReference type="EMBL" id="PQM40910.1"/>
    </source>
</evidence>
<keyword evidence="5" id="KW-1185">Reference proteome</keyword>
<accession>A0A314UU16</accession>
<dbReference type="Gene3D" id="3.30.559.10">
    <property type="entry name" value="Chloramphenicol acetyltransferase-like domain"/>
    <property type="match status" value="2"/>
</dbReference>
<dbReference type="AlphaFoldDB" id="A0A314UU16"/>
<proteinExistence type="inferred from homology"/>
<comment type="similarity">
    <text evidence="1">Belongs to the plant acyltransferase family.</text>
</comment>
<dbReference type="InterPro" id="IPR050317">
    <property type="entry name" value="Plant_Fungal_Acyltransferase"/>
</dbReference>
<dbReference type="Pfam" id="PF02458">
    <property type="entry name" value="Transferase"/>
    <property type="match status" value="1"/>
</dbReference>
<keyword evidence="3" id="KW-0012">Acyltransferase</keyword>
<dbReference type="InterPro" id="IPR023213">
    <property type="entry name" value="CAT-like_dom_sf"/>
</dbReference>
<dbReference type="OrthoDB" id="671439at2759"/>
<protein>
    <submittedName>
        <fullName evidence="4">Shikimate O-hydroxycinnamoyltransferase</fullName>
    </submittedName>
</protein>
<keyword evidence="2 4" id="KW-0808">Transferase</keyword>
<evidence type="ECO:0000256" key="2">
    <source>
        <dbReference type="ARBA" id="ARBA00022679"/>
    </source>
</evidence>
<name>A0A314UU16_PRUYE</name>
<dbReference type="EMBL" id="PJQY01003014">
    <property type="protein sequence ID" value="PQM40910.1"/>
    <property type="molecule type" value="Genomic_DNA"/>
</dbReference>
<dbReference type="STRING" id="2094558.A0A314UU16"/>
<dbReference type="PANTHER" id="PTHR31642">
    <property type="entry name" value="TRICHOTHECENE 3-O-ACETYLTRANSFERASE"/>
    <property type="match status" value="1"/>
</dbReference>
<evidence type="ECO:0000313" key="5">
    <source>
        <dbReference type="Proteomes" id="UP000250321"/>
    </source>
</evidence>
<dbReference type="PANTHER" id="PTHR31642:SF11">
    <property type="entry name" value="SHIKIMATE O-HYDROXYCINNAMOYLTRANSFERASE"/>
    <property type="match status" value="1"/>
</dbReference>
<reference evidence="4 5" key="1">
    <citation type="submission" date="2018-02" db="EMBL/GenBank/DDBJ databases">
        <title>Draft genome of wild Prunus yedoensis var. nudiflora.</title>
        <authorList>
            <person name="Baek S."/>
            <person name="Kim J.-H."/>
            <person name="Choi K."/>
            <person name="Kim G.-B."/>
            <person name="Cho A."/>
            <person name="Jang H."/>
            <person name="Shin C.-H."/>
            <person name="Yu H.-J."/>
            <person name="Mun J.-H."/>
        </authorList>
    </citation>
    <scope>NUCLEOTIDE SEQUENCE [LARGE SCALE GENOMIC DNA]</scope>
    <source>
        <strain evidence="5">cv. Jeju island</strain>
        <tissue evidence="4">Leaf</tissue>
    </source>
</reference>
<sequence length="256" mass="28822">MVLDFTLYIYVQVTYFKCGGVSLGVGMEHRIADGVSGLHFVNTWSDIARGDLKHINPPFLDRTLLRARNPPQPAFPHIEFQPSPQMKLASDLLQSTTNATTSLFRLTQEQLNILKSKFKEDGGKNINTMKYTSFEILAGHIWRCACKARKLPDDQDTRLFIGIDGRSRLQPPLPPGFFGNAVFRAPQIAATGDLVSKPTWYATSCVHDALVRMDDDYLRSFLDYLELHLSSLSELVKPPLVGSVNLWINSWVRQLG</sequence>